<dbReference type="Proteomes" id="UP000800096">
    <property type="component" value="Unassembled WGS sequence"/>
</dbReference>
<evidence type="ECO:0000313" key="3">
    <source>
        <dbReference type="Proteomes" id="UP000800096"/>
    </source>
</evidence>
<feature type="region of interest" description="Disordered" evidence="1">
    <location>
        <begin position="47"/>
        <end position="107"/>
    </location>
</feature>
<protein>
    <submittedName>
        <fullName evidence="2">Uncharacterized protein</fullName>
    </submittedName>
</protein>
<sequence>MSSSSSTTPIFVRPTTKQGQGQGQNAPLPSLATMNKNFARRVNSLRTFALPGGVEGGEGKREEEETEEAEQGESEGEDEMMEREGCEGGSEGGERRRRRRGLSSRHLHARVLKEPKLTIKLRCLQDGGLGRGGRADRSLLKGGVGGRERCDSLATTGEGEEGGERERDGAAGALAEMGEEEAVVWAAGVLMGMRGGG</sequence>
<proteinExistence type="predicted"/>
<feature type="region of interest" description="Disordered" evidence="1">
    <location>
        <begin position="1"/>
        <end position="35"/>
    </location>
</feature>
<keyword evidence="3" id="KW-1185">Reference proteome</keyword>
<organism evidence="2 3">
    <name type="scientific">Ampelomyces quisqualis</name>
    <name type="common">Powdery mildew agent</name>
    <dbReference type="NCBI Taxonomy" id="50730"/>
    <lineage>
        <taxon>Eukaryota</taxon>
        <taxon>Fungi</taxon>
        <taxon>Dikarya</taxon>
        <taxon>Ascomycota</taxon>
        <taxon>Pezizomycotina</taxon>
        <taxon>Dothideomycetes</taxon>
        <taxon>Pleosporomycetidae</taxon>
        <taxon>Pleosporales</taxon>
        <taxon>Pleosporineae</taxon>
        <taxon>Phaeosphaeriaceae</taxon>
        <taxon>Ampelomyces</taxon>
    </lineage>
</organism>
<feature type="region of interest" description="Disordered" evidence="1">
    <location>
        <begin position="132"/>
        <end position="170"/>
    </location>
</feature>
<gene>
    <name evidence="2" type="ORF">BDU57DRAFT_526719</name>
</gene>
<accession>A0A6A5R5I2</accession>
<feature type="compositionally biased region" description="Acidic residues" evidence="1">
    <location>
        <begin position="64"/>
        <end position="81"/>
    </location>
</feature>
<dbReference type="AlphaFoldDB" id="A0A6A5R5I2"/>
<reference evidence="2" key="1">
    <citation type="journal article" date="2020" name="Stud. Mycol.">
        <title>101 Dothideomycetes genomes: a test case for predicting lifestyles and emergence of pathogens.</title>
        <authorList>
            <person name="Haridas S."/>
            <person name="Albert R."/>
            <person name="Binder M."/>
            <person name="Bloem J."/>
            <person name="Labutti K."/>
            <person name="Salamov A."/>
            <person name="Andreopoulos B."/>
            <person name="Baker S."/>
            <person name="Barry K."/>
            <person name="Bills G."/>
            <person name="Bluhm B."/>
            <person name="Cannon C."/>
            <person name="Castanera R."/>
            <person name="Culley D."/>
            <person name="Daum C."/>
            <person name="Ezra D."/>
            <person name="Gonzalez J."/>
            <person name="Henrissat B."/>
            <person name="Kuo A."/>
            <person name="Liang C."/>
            <person name="Lipzen A."/>
            <person name="Lutzoni F."/>
            <person name="Magnuson J."/>
            <person name="Mondo S."/>
            <person name="Nolan M."/>
            <person name="Ohm R."/>
            <person name="Pangilinan J."/>
            <person name="Park H.-J."/>
            <person name="Ramirez L."/>
            <person name="Alfaro M."/>
            <person name="Sun H."/>
            <person name="Tritt A."/>
            <person name="Yoshinaga Y."/>
            <person name="Zwiers L.-H."/>
            <person name="Turgeon B."/>
            <person name="Goodwin S."/>
            <person name="Spatafora J."/>
            <person name="Crous P."/>
            <person name="Grigoriev I."/>
        </authorList>
    </citation>
    <scope>NUCLEOTIDE SEQUENCE</scope>
    <source>
        <strain evidence="2">HMLAC05119</strain>
    </source>
</reference>
<feature type="compositionally biased region" description="Basic residues" evidence="1">
    <location>
        <begin position="95"/>
        <end position="107"/>
    </location>
</feature>
<evidence type="ECO:0000256" key="1">
    <source>
        <dbReference type="SAM" id="MobiDB-lite"/>
    </source>
</evidence>
<evidence type="ECO:0000313" key="2">
    <source>
        <dbReference type="EMBL" id="KAF1922006.1"/>
    </source>
</evidence>
<dbReference type="EMBL" id="ML979132">
    <property type="protein sequence ID" value="KAF1922006.1"/>
    <property type="molecule type" value="Genomic_DNA"/>
</dbReference>
<name>A0A6A5R5I2_AMPQU</name>